<proteinExistence type="predicted"/>
<evidence type="ECO:0000256" key="1">
    <source>
        <dbReference type="SAM" id="MobiDB-lite"/>
    </source>
</evidence>
<evidence type="ECO:0000313" key="3">
    <source>
        <dbReference type="EMBL" id="PWN22922.1"/>
    </source>
</evidence>
<name>A0A316UCP0_9BASI</name>
<dbReference type="Proteomes" id="UP000245942">
    <property type="component" value="Unassembled WGS sequence"/>
</dbReference>
<feature type="region of interest" description="Disordered" evidence="1">
    <location>
        <begin position="209"/>
        <end position="294"/>
    </location>
</feature>
<dbReference type="OrthoDB" id="10684067at2759"/>
<dbReference type="GeneID" id="37012825"/>
<dbReference type="AlphaFoldDB" id="A0A316UCP0"/>
<feature type="signal peptide" evidence="2">
    <location>
        <begin position="1"/>
        <end position="16"/>
    </location>
</feature>
<dbReference type="RefSeq" id="XP_025350082.1">
    <property type="nucleotide sequence ID" value="XM_025491091.1"/>
</dbReference>
<sequence length="482" mass="48031">MVKAIAFSAALVAASAASLAQGAALKQDPLFGCVSYQTGPLGLGSPGSDIAPANFVAGHTEKSLITGRKNLSVLATTHPNGEPVTAGNFEFLNCTRSLIDRGYKLNVPKNFKNLDGDYTYTWGMLRNAKSKLHVLSTREAPNSKGQVDAQRLIHARYAELPIEARTFILATADDGATNYIEFYPFAGTNAAPKSGVVYPVSNKYGSVDVSTDHSKHKGSTFLHLQGNGAANPGTGAGSTSTSTSTSSTRTSTRTSTATSTTTGTAAGTRTTSSTSTATSTGTAGTPSATGTVVQCPNGDDGTLKCAGATVTVGSGTDAECPNGDDGTLLCHGVTVTAGSGTADECPNGDDGTILCSGLEASTGTDPVDPNTGMGTPTQCPNGDDGSALCAGVDVTAGSGTVTQCPNGDDGTLLCAGVDVTTGSGTDAECPNGDNGTLLCAGVTVEAGSGDEDECPYGDNGTLLCAGVTVCPLGVCIGVGAAV</sequence>
<protein>
    <submittedName>
        <fullName evidence="3">Uncharacterized protein</fullName>
    </submittedName>
</protein>
<feature type="chain" id="PRO_5016299580" evidence="2">
    <location>
        <begin position="17"/>
        <end position="482"/>
    </location>
</feature>
<keyword evidence="2" id="KW-0732">Signal</keyword>
<feature type="compositionally biased region" description="Low complexity" evidence="1">
    <location>
        <begin position="226"/>
        <end position="291"/>
    </location>
</feature>
<evidence type="ECO:0000313" key="4">
    <source>
        <dbReference type="Proteomes" id="UP000245942"/>
    </source>
</evidence>
<organism evidence="3 4">
    <name type="scientific">Pseudomicrostroma glucosiphilum</name>
    <dbReference type="NCBI Taxonomy" id="1684307"/>
    <lineage>
        <taxon>Eukaryota</taxon>
        <taxon>Fungi</taxon>
        <taxon>Dikarya</taxon>
        <taxon>Basidiomycota</taxon>
        <taxon>Ustilaginomycotina</taxon>
        <taxon>Exobasidiomycetes</taxon>
        <taxon>Microstromatales</taxon>
        <taxon>Microstromatales incertae sedis</taxon>
        <taxon>Pseudomicrostroma</taxon>
    </lineage>
</organism>
<gene>
    <name evidence="3" type="ORF">BCV69DRAFT_275792</name>
</gene>
<reference evidence="3 4" key="1">
    <citation type="journal article" date="2018" name="Mol. Biol. Evol.">
        <title>Broad Genomic Sampling Reveals a Smut Pathogenic Ancestry of the Fungal Clade Ustilaginomycotina.</title>
        <authorList>
            <person name="Kijpornyongpan T."/>
            <person name="Mondo S.J."/>
            <person name="Barry K."/>
            <person name="Sandor L."/>
            <person name="Lee J."/>
            <person name="Lipzen A."/>
            <person name="Pangilinan J."/>
            <person name="LaButti K."/>
            <person name="Hainaut M."/>
            <person name="Henrissat B."/>
            <person name="Grigoriev I.V."/>
            <person name="Spatafora J.W."/>
            <person name="Aime M.C."/>
        </authorList>
    </citation>
    <scope>NUCLEOTIDE SEQUENCE [LARGE SCALE GENOMIC DNA]</scope>
    <source>
        <strain evidence="3 4">MCA 4718</strain>
    </source>
</reference>
<evidence type="ECO:0000256" key="2">
    <source>
        <dbReference type="SAM" id="SignalP"/>
    </source>
</evidence>
<accession>A0A316UCP0</accession>
<dbReference type="EMBL" id="KZ819322">
    <property type="protein sequence ID" value="PWN22922.1"/>
    <property type="molecule type" value="Genomic_DNA"/>
</dbReference>
<keyword evidence="4" id="KW-1185">Reference proteome</keyword>